<evidence type="ECO:0000313" key="7">
    <source>
        <dbReference type="Proteomes" id="UP000298390"/>
    </source>
</evidence>
<keyword evidence="5" id="KW-0256">Endoplasmic reticulum</keyword>
<accession>A0A4Y9YXZ9</accession>
<comment type="similarity">
    <text evidence="5">Belongs to the class VI-like SAM-binding methyltransferase superfamily. Isoprenylcysteine carboxyl methyltransferase family.</text>
</comment>
<feature type="transmembrane region" description="Helical" evidence="5">
    <location>
        <begin position="242"/>
        <end position="262"/>
    </location>
</feature>
<organism evidence="6 7">
    <name type="scientific">Rhodofomes roseus</name>
    <dbReference type="NCBI Taxonomy" id="34475"/>
    <lineage>
        <taxon>Eukaryota</taxon>
        <taxon>Fungi</taxon>
        <taxon>Dikarya</taxon>
        <taxon>Basidiomycota</taxon>
        <taxon>Agaricomycotina</taxon>
        <taxon>Agaricomycetes</taxon>
        <taxon>Polyporales</taxon>
        <taxon>Rhodofomes</taxon>
    </lineage>
</organism>
<evidence type="ECO:0000256" key="2">
    <source>
        <dbReference type="ARBA" id="ARBA00022692"/>
    </source>
</evidence>
<comment type="caution">
    <text evidence="6">The sequence shown here is derived from an EMBL/GenBank/DDBJ whole genome shotgun (WGS) entry which is preliminary data.</text>
</comment>
<reference evidence="6 7" key="1">
    <citation type="submission" date="2019-01" db="EMBL/GenBank/DDBJ databases">
        <title>Genome sequencing of the rare red list fungi Fomitopsis rosea.</title>
        <authorList>
            <person name="Buettner E."/>
            <person name="Kellner H."/>
        </authorList>
    </citation>
    <scope>NUCLEOTIDE SEQUENCE [LARGE SCALE GENOMIC DNA]</scope>
    <source>
        <strain evidence="6 7">DSM 105464</strain>
    </source>
</reference>
<dbReference type="EC" id="2.1.1.100" evidence="5"/>
<feature type="transmembrane region" description="Helical" evidence="5">
    <location>
        <begin position="274"/>
        <end position="296"/>
    </location>
</feature>
<keyword evidence="4 5" id="KW-0472">Membrane</keyword>
<comment type="catalytic activity">
    <reaction evidence="5">
        <text>[protein]-C-terminal S-[(2E,6E)-farnesyl]-L-cysteine + S-adenosyl-L-methionine = [protein]-C-terminal S-[(2E,6E)-farnesyl]-L-cysteine methyl ester + S-adenosyl-L-homocysteine</text>
        <dbReference type="Rhea" id="RHEA:21672"/>
        <dbReference type="Rhea" id="RHEA-COMP:12125"/>
        <dbReference type="Rhea" id="RHEA-COMP:12126"/>
        <dbReference type="ChEBI" id="CHEBI:57856"/>
        <dbReference type="ChEBI" id="CHEBI:59789"/>
        <dbReference type="ChEBI" id="CHEBI:90510"/>
        <dbReference type="ChEBI" id="CHEBI:90511"/>
        <dbReference type="EC" id="2.1.1.100"/>
    </reaction>
</comment>
<dbReference type="GO" id="GO:0032259">
    <property type="term" value="P:methylation"/>
    <property type="evidence" value="ECO:0007669"/>
    <property type="project" value="UniProtKB-KW"/>
</dbReference>
<evidence type="ECO:0000256" key="3">
    <source>
        <dbReference type="ARBA" id="ARBA00022989"/>
    </source>
</evidence>
<keyword evidence="3 5" id="KW-1133">Transmembrane helix</keyword>
<dbReference type="EMBL" id="SEKV01000059">
    <property type="protein sequence ID" value="TFY67254.1"/>
    <property type="molecule type" value="Genomic_DNA"/>
</dbReference>
<dbReference type="PANTHER" id="PTHR12714:SF9">
    <property type="entry name" value="PROTEIN-S-ISOPRENYLCYSTEINE O-METHYLTRANSFERASE"/>
    <property type="match status" value="1"/>
</dbReference>
<keyword evidence="5" id="KW-0949">S-adenosyl-L-methionine</keyword>
<evidence type="ECO:0000256" key="5">
    <source>
        <dbReference type="RuleBase" id="RU362022"/>
    </source>
</evidence>
<comment type="subcellular location">
    <subcellularLocation>
        <location evidence="5">Endoplasmic reticulum membrane</location>
        <topology evidence="5">Multi-pass membrane protein</topology>
    </subcellularLocation>
    <subcellularLocation>
        <location evidence="1">Membrane</location>
        <topology evidence="1">Multi-pass membrane protein</topology>
    </subcellularLocation>
</comment>
<keyword evidence="5" id="KW-0489">Methyltransferase</keyword>
<dbReference type="PANTHER" id="PTHR12714">
    <property type="entry name" value="PROTEIN-S ISOPRENYLCYSTEINE O-METHYLTRANSFERASE"/>
    <property type="match status" value="1"/>
</dbReference>
<keyword evidence="5" id="KW-0808">Transferase</keyword>
<name>A0A4Y9YXZ9_9APHY</name>
<evidence type="ECO:0000313" key="6">
    <source>
        <dbReference type="EMBL" id="TFY67254.1"/>
    </source>
</evidence>
<gene>
    <name evidence="6" type="ORF">EVJ58_g1744</name>
</gene>
<dbReference type="Pfam" id="PF04140">
    <property type="entry name" value="ICMT"/>
    <property type="match status" value="1"/>
</dbReference>
<proteinExistence type="inferred from homology"/>
<sequence>MRLEQGLCGALSAATVMDGYVLPLTELLTYDTECMHAARSHVSQAACRLLHKPIHYLPSPSGNVMSLVKLPFLVSGLITTYTVQTPPHARVASNQRAKDVGLHERFLSTTARLNVEIIKVLRFPAMFSRSIYCTPLIYIRHKALTSIPLLIEAAVIVANRFPSTPLSRWILRIFTRGNPGVVQRLVLSPAFLAACVVEAAGGVFRYQCYRTLGRFFTLELAIHDGHKLITEGPYRYVRHPSYTAWSTGAVGVGLMSLTRGAWFREAGLLETGMGRLACAFGVMYVVYGMVGLMVRVPSEDAMLRKQFGEEWEAYAQRVPYRMVPYVF</sequence>
<dbReference type="STRING" id="34475.A0A4Y9YXZ9"/>
<dbReference type="GO" id="GO:0004671">
    <property type="term" value="F:protein C-terminal S-isoprenylcysteine carboxyl O-methyltransferase activity"/>
    <property type="evidence" value="ECO:0007669"/>
    <property type="project" value="UniProtKB-EC"/>
</dbReference>
<keyword evidence="2 5" id="KW-0812">Transmembrane</keyword>
<dbReference type="Gene3D" id="1.20.120.1630">
    <property type="match status" value="1"/>
</dbReference>
<dbReference type="InterPro" id="IPR007269">
    <property type="entry name" value="ICMT_MeTrfase"/>
</dbReference>
<evidence type="ECO:0000256" key="4">
    <source>
        <dbReference type="ARBA" id="ARBA00023136"/>
    </source>
</evidence>
<comment type="caution">
    <text evidence="5">Lacks conserved residue(s) required for the propagation of feature annotation.</text>
</comment>
<dbReference type="AlphaFoldDB" id="A0A4Y9YXZ9"/>
<dbReference type="Proteomes" id="UP000298390">
    <property type="component" value="Unassembled WGS sequence"/>
</dbReference>
<evidence type="ECO:0000256" key="1">
    <source>
        <dbReference type="ARBA" id="ARBA00004141"/>
    </source>
</evidence>
<dbReference type="GO" id="GO:0005789">
    <property type="term" value="C:endoplasmic reticulum membrane"/>
    <property type="evidence" value="ECO:0007669"/>
    <property type="project" value="UniProtKB-SubCell"/>
</dbReference>
<protein>
    <recommendedName>
        <fullName evidence="5">Protein-S-isoprenylcysteine O-methyltransferase</fullName>
        <ecNumber evidence="5">2.1.1.100</ecNumber>
    </recommendedName>
</protein>